<evidence type="ECO:0000256" key="1">
    <source>
        <dbReference type="SAM" id="Phobius"/>
    </source>
</evidence>
<dbReference type="AlphaFoldDB" id="A0A240EN16"/>
<evidence type="ECO:0008006" key="4">
    <source>
        <dbReference type="Google" id="ProtNLM"/>
    </source>
</evidence>
<keyword evidence="1" id="KW-0472">Membrane</keyword>
<keyword evidence="1" id="KW-1133">Transmembrane helix</keyword>
<evidence type="ECO:0000313" key="3">
    <source>
        <dbReference type="Proteomes" id="UP000219336"/>
    </source>
</evidence>
<keyword evidence="3" id="KW-1185">Reference proteome</keyword>
<dbReference type="Proteomes" id="UP000219336">
    <property type="component" value="Unassembled WGS sequence"/>
</dbReference>
<feature type="transmembrane region" description="Helical" evidence="1">
    <location>
        <begin position="120"/>
        <end position="137"/>
    </location>
</feature>
<sequence>MFITYYLSETFGVIVVNKFQNLNYDKMGKERIKREHDLLKLNCVSDSEFESRMAVWDRMAISSAPLGEAKNFIETTFNKLQNDVVNASRDFQVSFTEFEVMAKDEINYIRLNVADQKTQLVWFAIITLMIAGTVAICM</sequence>
<evidence type="ECO:0000313" key="2">
    <source>
        <dbReference type="EMBL" id="SNX49385.1"/>
    </source>
</evidence>
<name>A0A240EN16_9VIBR</name>
<gene>
    <name evidence="2" type="ORF">VTH8203_03032</name>
</gene>
<proteinExistence type="predicted"/>
<organism evidence="2 3">
    <name type="scientific">Vibrio thalassae</name>
    <dbReference type="NCBI Taxonomy" id="1243014"/>
    <lineage>
        <taxon>Bacteria</taxon>
        <taxon>Pseudomonadati</taxon>
        <taxon>Pseudomonadota</taxon>
        <taxon>Gammaproteobacteria</taxon>
        <taxon>Vibrionales</taxon>
        <taxon>Vibrionaceae</taxon>
        <taxon>Vibrio</taxon>
    </lineage>
</organism>
<protein>
    <recommendedName>
        <fullName evidence="4">Thiamine-phosphate diphosphorylase</fullName>
    </recommendedName>
</protein>
<reference evidence="3" key="1">
    <citation type="submission" date="2016-06" db="EMBL/GenBank/DDBJ databases">
        <authorList>
            <person name="Rodrigo-Torres L."/>
            <person name="Arahal R.D."/>
            <person name="Lucena T."/>
        </authorList>
    </citation>
    <scope>NUCLEOTIDE SEQUENCE [LARGE SCALE GENOMIC DNA]</scope>
    <source>
        <strain evidence="3">CECT8203</strain>
    </source>
</reference>
<accession>A0A240EN16</accession>
<keyword evidence="1" id="KW-0812">Transmembrane</keyword>
<dbReference type="EMBL" id="OANU01000055">
    <property type="protein sequence ID" value="SNX49385.1"/>
    <property type="molecule type" value="Genomic_DNA"/>
</dbReference>